<evidence type="ECO:0000313" key="1">
    <source>
        <dbReference type="EMBL" id="KAK5061111.1"/>
    </source>
</evidence>
<dbReference type="GeneID" id="89975818"/>
<organism evidence="1 2">
    <name type="scientific">Exophiala bonariae</name>
    <dbReference type="NCBI Taxonomy" id="1690606"/>
    <lineage>
        <taxon>Eukaryota</taxon>
        <taxon>Fungi</taxon>
        <taxon>Dikarya</taxon>
        <taxon>Ascomycota</taxon>
        <taxon>Pezizomycotina</taxon>
        <taxon>Eurotiomycetes</taxon>
        <taxon>Chaetothyriomycetidae</taxon>
        <taxon>Chaetothyriales</taxon>
        <taxon>Herpotrichiellaceae</taxon>
        <taxon>Exophiala</taxon>
    </lineage>
</organism>
<dbReference type="RefSeq" id="XP_064710208.1">
    <property type="nucleotide sequence ID" value="XM_064851205.1"/>
</dbReference>
<accession>A0AAV9NMB9</accession>
<proteinExistence type="predicted"/>
<comment type="caution">
    <text evidence="1">The sequence shown here is derived from an EMBL/GenBank/DDBJ whole genome shotgun (WGS) entry which is preliminary data.</text>
</comment>
<protein>
    <recommendedName>
        <fullName evidence="3">Apple domain-containing protein</fullName>
    </recommendedName>
</protein>
<evidence type="ECO:0000313" key="2">
    <source>
        <dbReference type="Proteomes" id="UP001358417"/>
    </source>
</evidence>
<sequence>MSTYRNPPNYANLASTRYAAAPSATNSGGGILCANTNVKQNQGSEGINPGDFNLRKVALDDAPNVVYEIECYQAPATGFVDQSGTYFSFEHCIQKCTSVACQAAQWVPTTKLCRLATTQRVNTPNSMVFGAYSARLITTANPKVISGSYLLPNNTNLGLCLGPSPGNYDRAEITVYSRTNTLRDSVTFPVTGRYDSYRVDCLGKAIGMGTNPQDEVALSATYGFYPQNADDCARLCITHSIASADGNTNSAVNCRAWYWYDNNSCKMYATKPGNAATAAFSYSGLLAAGWSRANSGHEFTAANVNAYKRSLDPFRDDTTSKRGRRALKSKAYHPVPVVDRNPDSMVPDDIIPFMFRVRH</sequence>
<evidence type="ECO:0008006" key="3">
    <source>
        <dbReference type="Google" id="ProtNLM"/>
    </source>
</evidence>
<dbReference type="Proteomes" id="UP001358417">
    <property type="component" value="Unassembled WGS sequence"/>
</dbReference>
<reference evidence="1 2" key="1">
    <citation type="submission" date="2023-08" db="EMBL/GenBank/DDBJ databases">
        <title>Black Yeasts Isolated from many extreme environments.</title>
        <authorList>
            <person name="Coleine C."/>
            <person name="Stajich J.E."/>
            <person name="Selbmann L."/>
        </authorList>
    </citation>
    <scope>NUCLEOTIDE SEQUENCE [LARGE SCALE GENOMIC DNA]</scope>
    <source>
        <strain evidence="1 2">CCFEE 5792</strain>
    </source>
</reference>
<name>A0AAV9NMB9_9EURO</name>
<keyword evidence="2" id="KW-1185">Reference proteome</keyword>
<dbReference type="AlphaFoldDB" id="A0AAV9NMB9"/>
<dbReference type="EMBL" id="JAVRRD010000003">
    <property type="protein sequence ID" value="KAK5061111.1"/>
    <property type="molecule type" value="Genomic_DNA"/>
</dbReference>
<gene>
    <name evidence="1" type="ORF">LTR84_007653</name>
</gene>